<dbReference type="GO" id="GO:0005085">
    <property type="term" value="F:guanyl-nucleotide exchange factor activity"/>
    <property type="evidence" value="ECO:0007669"/>
    <property type="project" value="InterPro"/>
</dbReference>
<dbReference type="GO" id="GO:0031267">
    <property type="term" value="F:small GTPase binding"/>
    <property type="evidence" value="ECO:0007669"/>
    <property type="project" value="TreeGrafter"/>
</dbReference>
<dbReference type="GeneID" id="85350952"/>
<feature type="compositionally biased region" description="Basic and acidic residues" evidence="1">
    <location>
        <begin position="544"/>
        <end position="554"/>
    </location>
</feature>
<feature type="region of interest" description="Disordered" evidence="1">
    <location>
        <begin position="233"/>
        <end position="255"/>
    </location>
</feature>
<feature type="region of interest" description="Disordered" evidence="1">
    <location>
        <begin position="711"/>
        <end position="734"/>
    </location>
</feature>
<reference evidence="3" key="1">
    <citation type="submission" date="2023-06" db="EMBL/GenBank/DDBJ databases">
        <authorList>
            <consortium name="Lawrence Berkeley National Laboratory"/>
            <person name="Ahrendt S."/>
            <person name="Sahu N."/>
            <person name="Indic B."/>
            <person name="Wong-Bajracharya J."/>
            <person name="Merenyi Z."/>
            <person name="Ke H.-M."/>
            <person name="Monk M."/>
            <person name="Kocsube S."/>
            <person name="Drula E."/>
            <person name="Lipzen A."/>
            <person name="Balint B."/>
            <person name="Henrissat B."/>
            <person name="Andreopoulos B."/>
            <person name="Martin F.M."/>
            <person name="Harder C.B."/>
            <person name="Rigling D."/>
            <person name="Ford K.L."/>
            <person name="Foster G.D."/>
            <person name="Pangilinan J."/>
            <person name="Papanicolaou A."/>
            <person name="Barry K."/>
            <person name="LaButti K."/>
            <person name="Viragh M."/>
            <person name="Koriabine M."/>
            <person name="Yan M."/>
            <person name="Riley R."/>
            <person name="Champramary S."/>
            <person name="Plett K.L."/>
            <person name="Tsai I.J."/>
            <person name="Slot J."/>
            <person name="Sipos G."/>
            <person name="Plett J."/>
            <person name="Nagy L.G."/>
            <person name="Grigoriev I.V."/>
        </authorList>
    </citation>
    <scope>NUCLEOTIDE SEQUENCE</scope>
    <source>
        <strain evidence="3">CCBAS 213</strain>
    </source>
</reference>
<dbReference type="SUPFAM" id="SSF109993">
    <property type="entry name" value="VPS9 domain"/>
    <property type="match status" value="1"/>
</dbReference>
<dbReference type="PROSITE" id="PS51205">
    <property type="entry name" value="VPS9"/>
    <property type="match status" value="1"/>
</dbReference>
<feature type="region of interest" description="Disordered" evidence="1">
    <location>
        <begin position="806"/>
        <end position="911"/>
    </location>
</feature>
<feature type="compositionally biased region" description="Pro residues" evidence="1">
    <location>
        <begin position="237"/>
        <end position="250"/>
    </location>
</feature>
<proteinExistence type="predicted"/>
<dbReference type="PANTHER" id="PTHR23101:SF25">
    <property type="entry name" value="GTPASE-ACTIVATING PROTEIN AND VPS9 DOMAIN-CONTAINING PROTEIN 1"/>
    <property type="match status" value="1"/>
</dbReference>
<feature type="compositionally biased region" description="Polar residues" evidence="1">
    <location>
        <begin position="613"/>
        <end position="623"/>
    </location>
</feature>
<keyword evidence="4" id="KW-1185">Reference proteome</keyword>
<feature type="compositionally biased region" description="Low complexity" evidence="1">
    <location>
        <begin position="713"/>
        <end position="722"/>
    </location>
</feature>
<dbReference type="InterPro" id="IPR045046">
    <property type="entry name" value="Vps9-like"/>
</dbReference>
<gene>
    <name evidence="3" type="ORF">EV420DRAFT_1267738</name>
</gene>
<feature type="region of interest" description="Disordered" evidence="1">
    <location>
        <begin position="528"/>
        <end position="575"/>
    </location>
</feature>
<dbReference type="GO" id="GO:0030139">
    <property type="term" value="C:endocytic vesicle"/>
    <property type="evidence" value="ECO:0007669"/>
    <property type="project" value="TreeGrafter"/>
</dbReference>
<dbReference type="InterPro" id="IPR037191">
    <property type="entry name" value="VPS9_dom_sf"/>
</dbReference>
<protein>
    <recommendedName>
        <fullName evidence="2">VPS9 domain-containing protein</fullName>
    </recommendedName>
</protein>
<feature type="region of interest" description="Disordered" evidence="1">
    <location>
        <begin position="591"/>
        <end position="625"/>
    </location>
</feature>
<feature type="region of interest" description="Disordered" evidence="1">
    <location>
        <begin position="1"/>
        <end position="59"/>
    </location>
</feature>
<dbReference type="InterPro" id="IPR003123">
    <property type="entry name" value="VPS9"/>
</dbReference>
<feature type="compositionally biased region" description="Low complexity" evidence="1">
    <location>
        <begin position="836"/>
        <end position="846"/>
    </location>
</feature>
<comment type="caution">
    <text evidence="3">The sequence shown here is derived from an EMBL/GenBank/DDBJ whole genome shotgun (WGS) entry which is preliminary data.</text>
</comment>
<dbReference type="GO" id="GO:0016192">
    <property type="term" value="P:vesicle-mediated transport"/>
    <property type="evidence" value="ECO:0007669"/>
    <property type="project" value="InterPro"/>
</dbReference>
<evidence type="ECO:0000256" key="1">
    <source>
        <dbReference type="SAM" id="MobiDB-lite"/>
    </source>
</evidence>
<feature type="compositionally biased region" description="Basic residues" evidence="1">
    <location>
        <begin position="891"/>
        <end position="901"/>
    </location>
</feature>
<dbReference type="Proteomes" id="UP001175211">
    <property type="component" value="Unassembled WGS sequence"/>
</dbReference>
<organism evidence="3 4">
    <name type="scientific">Armillaria tabescens</name>
    <name type="common">Ringless honey mushroom</name>
    <name type="synonym">Agaricus tabescens</name>
    <dbReference type="NCBI Taxonomy" id="1929756"/>
    <lineage>
        <taxon>Eukaryota</taxon>
        <taxon>Fungi</taxon>
        <taxon>Dikarya</taxon>
        <taxon>Basidiomycota</taxon>
        <taxon>Agaricomycotina</taxon>
        <taxon>Agaricomycetes</taxon>
        <taxon>Agaricomycetidae</taxon>
        <taxon>Agaricales</taxon>
        <taxon>Marasmiineae</taxon>
        <taxon>Physalacriaceae</taxon>
        <taxon>Desarmillaria</taxon>
    </lineage>
</organism>
<feature type="compositionally biased region" description="Acidic residues" evidence="1">
    <location>
        <begin position="847"/>
        <end position="873"/>
    </location>
</feature>
<feature type="domain" description="VPS9" evidence="2">
    <location>
        <begin position="439"/>
        <end position="691"/>
    </location>
</feature>
<feature type="compositionally biased region" description="Polar residues" evidence="1">
    <location>
        <begin position="14"/>
        <end position="30"/>
    </location>
</feature>
<name>A0AA39N7Q4_ARMTA</name>
<dbReference type="Gene3D" id="1.20.1050.80">
    <property type="entry name" value="VPS9 domain"/>
    <property type="match status" value="2"/>
</dbReference>
<evidence type="ECO:0000259" key="2">
    <source>
        <dbReference type="PROSITE" id="PS51205"/>
    </source>
</evidence>
<dbReference type="AlphaFoldDB" id="A0AA39N7Q4"/>
<dbReference type="RefSeq" id="XP_060332608.1">
    <property type="nucleotide sequence ID" value="XM_060467404.1"/>
</dbReference>
<dbReference type="PANTHER" id="PTHR23101">
    <property type="entry name" value="RAB GDP/GTP EXCHANGE FACTOR"/>
    <property type="match status" value="1"/>
</dbReference>
<evidence type="ECO:0000313" key="4">
    <source>
        <dbReference type="Proteomes" id="UP001175211"/>
    </source>
</evidence>
<dbReference type="GO" id="GO:0005829">
    <property type="term" value="C:cytosol"/>
    <property type="evidence" value="ECO:0007669"/>
    <property type="project" value="TreeGrafter"/>
</dbReference>
<sequence length="1003" mass="109480">MTTQRDHLFPATSIGRTQGRLSRTPSNESLTAHPLLSPTGDSPQRYVPYTPRQRLPTTTAMTTTNVLPSASSTSTQHQGDATSKLQLMNLKAAAQNIGLDTGTVGWAILEKLASETESAEEWVDVWSAVTNGKATLLLPLETATNEKITADFVKDHIILCDGPSRKDAPIVTLSGLRGVLNNTTLTFQSSLHPSSKLYQGILAPSTRSTTLGNLPPLPPVTAAFPSFRVPAHTTSLPVPPRAKPPLPPRPSQQASRLANPFASLFGHKSTPSTSSISSVEDTSPPSPAPIIIPAFTISEPVIFNNVCKQTLLALKTRISESLAGSPRWLINRTQVFTESFHPFTRVRKSETGGETNHGVKYTIQPIDYDTVEVADMFQDFYYGIEEELRLRARKEDDEKSELEDPSSEDDETKVLDCVEKAICETFYDRLLHPTQSDDLSHDEALSSRVAALNMLDLGLHHLDIIIDGDVTDHEQLDSLIQACGDMLTKLQFVQSPADKAALLVEAHKVIVEGLTRLPPIRLRNENETLPEEVMLEPTRMPRSLSKDKDKDQRSRSQSRIESQAKDSSPNSQLVPAIVEPEHKVNGLAIPDASTVDDENKSISPSPSSPRPSTVASDKSNSPRDGTPISLDVLFPLLIFSVVKSNPPHLVSHVLYTQRFRNKHANGEENYCVINLMAVIEFLENVDLKSLGLGQEGGRVLSTADLTPIPIVTSASSPSSRASSQERGTAKDGLRDRVEQQVDAIAGSANKVITGVVDTSFGMLKSLLPNNTNAPALDNVQGSAPWNAVRPGFGLLRRESGFSIKSMLPGSTPKLGGEEELVTVSRPGSVRSRRSRAGSVRSRVLVSSDDESEDVEEEESEESEDDDDDDDEADYSPPGDTRSIKSFESMMSKKKKKRRKAPRPSLSDRLASVSGLTAKKVRSFIFASFSPPPSRRPSILPTTTRFDSPVAESATQGRLSLAPPNKRFLDCEVDDLKMSEIAELLKEYRRVVEGVRAIGGFEPE</sequence>
<dbReference type="EMBL" id="JAUEPS010000012">
    <property type="protein sequence ID" value="KAK0460569.1"/>
    <property type="molecule type" value="Genomic_DNA"/>
</dbReference>
<evidence type="ECO:0000313" key="3">
    <source>
        <dbReference type="EMBL" id="KAK0460569.1"/>
    </source>
</evidence>
<dbReference type="Pfam" id="PF02204">
    <property type="entry name" value="VPS9"/>
    <property type="match status" value="1"/>
</dbReference>
<accession>A0AA39N7Q4</accession>